<dbReference type="Proteomes" id="UP001210865">
    <property type="component" value="Chromosome"/>
</dbReference>
<name>A0ABY7NMP4_9SPHN</name>
<protein>
    <recommendedName>
        <fullName evidence="3">MBL fold metallo-hydrolase</fullName>
    </recommendedName>
</protein>
<evidence type="ECO:0008006" key="3">
    <source>
        <dbReference type="Google" id="ProtNLM"/>
    </source>
</evidence>
<dbReference type="InterPro" id="IPR052159">
    <property type="entry name" value="Competence_DNA_uptake"/>
</dbReference>
<dbReference type="Gene3D" id="3.60.15.10">
    <property type="entry name" value="Ribonuclease Z/Hydroxyacylglutathione hydrolase-like"/>
    <property type="match status" value="1"/>
</dbReference>
<dbReference type="PANTHER" id="PTHR30619">
    <property type="entry name" value="DNA INTERNALIZATION/COMPETENCE PROTEIN COMEC/REC2"/>
    <property type="match status" value="1"/>
</dbReference>
<dbReference type="EMBL" id="CP115174">
    <property type="protein sequence ID" value="WBO22502.1"/>
    <property type="molecule type" value="Genomic_DNA"/>
</dbReference>
<evidence type="ECO:0000313" key="1">
    <source>
        <dbReference type="EMBL" id="WBO22502.1"/>
    </source>
</evidence>
<accession>A0ABY7NMP4</accession>
<gene>
    <name evidence="1" type="ORF">PBT88_20605</name>
</gene>
<evidence type="ECO:0000313" key="2">
    <source>
        <dbReference type="Proteomes" id="UP001210865"/>
    </source>
</evidence>
<organism evidence="1 2">
    <name type="scientific">Sphingomonas abietis</name>
    <dbReference type="NCBI Taxonomy" id="3012344"/>
    <lineage>
        <taxon>Bacteria</taxon>
        <taxon>Pseudomonadati</taxon>
        <taxon>Pseudomonadota</taxon>
        <taxon>Alphaproteobacteria</taxon>
        <taxon>Sphingomonadales</taxon>
        <taxon>Sphingomonadaceae</taxon>
        <taxon>Sphingomonas</taxon>
    </lineage>
</organism>
<dbReference type="InterPro" id="IPR036866">
    <property type="entry name" value="RibonucZ/Hydroxyglut_hydro"/>
</dbReference>
<sequence>MHIEIHDVDHGGCAVITGPAGHRLMLDCGLCSDRPWYPSVTYNGQRIDTLMLMNLDEDHCEDLPYLWRDCVVGAVVGNPTVDAHALRAMKAECGMRSGVTAAANILERFGPGFLGDWSHDLGGVAWHVFWNRYGADFTDTNNLSLAAFIRFGGFTILFGGDVERAGWRQLLKNHDFRAKLSTVNVYVASHHGRENGCCSEVFDICRPELVIFSDGRKQYSTQETRDWYASRATGIPDYTKPAGLFGIEPVRKVMTTRRDGTIAIDVATDGRYSVRGDRMEEFSSLYGLLAGLPTR</sequence>
<reference evidence="1 2" key="1">
    <citation type="submission" date="2022-12" db="EMBL/GenBank/DDBJ databases">
        <title>Sphingomonas abieness sp. nov., an endophytic bacterium isolated from Abies koreana.</title>
        <authorList>
            <person name="Jiang L."/>
            <person name="Lee J."/>
        </authorList>
    </citation>
    <scope>NUCLEOTIDE SEQUENCE [LARGE SCALE GENOMIC DNA]</scope>
    <source>
        <strain evidence="2">PAMB 00755</strain>
    </source>
</reference>
<dbReference type="SUPFAM" id="SSF56281">
    <property type="entry name" value="Metallo-hydrolase/oxidoreductase"/>
    <property type="match status" value="1"/>
</dbReference>
<proteinExistence type="predicted"/>
<dbReference type="RefSeq" id="WP_270077145.1">
    <property type="nucleotide sequence ID" value="NZ_CP115174.1"/>
</dbReference>
<dbReference type="PANTHER" id="PTHR30619:SF1">
    <property type="entry name" value="RECOMBINATION PROTEIN 2"/>
    <property type="match status" value="1"/>
</dbReference>
<keyword evidence="2" id="KW-1185">Reference proteome</keyword>